<evidence type="ECO:0000313" key="7">
    <source>
        <dbReference type="Proteomes" id="UP001501072"/>
    </source>
</evidence>
<dbReference type="SMART" id="SM00421">
    <property type="entry name" value="HTH_LUXR"/>
    <property type="match status" value="1"/>
</dbReference>
<evidence type="ECO:0000313" key="6">
    <source>
        <dbReference type="EMBL" id="GAA1005114.1"/>
    </source>
</evidence>
<comment type="caution">
    <text evidence="6">The sequence shown here is derived from an EMBL/GenBank/DDBJ whole genome shotgun (WGS) entry which is preliminary data.</text>
</comment>
<protein>
    <submittedName>
        <fullName evidence="6">Response regulator transcription factor</fullName>
    </submittedName>
</protein>
<organism evidence="6 7">
    <name type="scientific">Streptomyces thermogriseus</name>
    <dbReference type="NCBI Taxonomy" id="75292"/>
    <lineage>
        <taxon>Bacteria</taxon>
        <taxon>Bacillati</taxon>
        <taxon>Actinomycetota</taxon>
        <taxon>Actinomycetes</taxon>
        <taxon>Kitasatosporales</taxon>
        <taxon>Streptomycetaceae</taxon>
        <taxon>Streptomyces</taxon>
    </lineage>
</organism>
<proteinExistence type="predicted"/>
<evidence type="ECO:0000256" key="2">
    <source>
        <dbReference type="ARBA" id="ARBA00023125"/>
    </source>
</evidence>
<dbReference type="InterPro" id="IPR039420">
    <property type="entry name" value="WalR-like"/>
</dbReference>
<dbReference type="InterPro" id="IPR016032">
    <property type="entry name" value="Sig_transdc_resp-reg_C-effctor"/>
</dbReference>
<dbReference type="InterPro" id="IPR011006">
    <property type="entry name" value="CheY-like_superfamily"/>
</dbReference>
<evidence type="ECO:0000256" key="3">
    <source>
        <dbReference type="PROSITE-ProRule" id="PRU00169"/>
    </source>
</evidence>
<keyword evidence="7" id="KW-1185">Reference proteome</keyword>
<dbReference type="Pfam" id="PF00196">
    <property type="entry name" value="GerE"/>
    <property type="match status" value="1"/>
</dbReference>
<dbReference type="InterPro" id="IPR001789">
    <property type="entry name" value="Sig_transdc_resp-reg_receiver"/>
</dbReference>
<name>A0ABN1SUD7_9ACTN</name>
<dbReference type="Proteomes" id="UP001501072">
    <property type="component" value="Unassembled WGS sequence"/>
</dbReference>
<dbReference type="PRINTS" id="PR00038">
    <property type="entry name" value="HTHLUXR"/>
</dbReference>
<dbReference type="SUPFAM" id="SSF46894">
    <property type="entry name" value="C-terminal effector domain of the bipartite response regulators"/>
    <property type="match status" value="1"/>
</dbReference>
<dbReference type="SMART" id="SM00448">
    <property type="entry name" value="REC"/>
    <property type="match status" value="1"/>
</dbReference>
<dbReference type="SUPFAM" id="SSF52172">
    <property type="entry name" value="CheY-like"/>
    <property type="match status" value="1"/>
</dbReference>
<dbReference type="InterPro" id="IPR000792">
    <property type="entry name" value="Tscrpt_reg_LuxR_C"/>
</dbReference>
<dbReference type="PROSITE" id="PS50043">
    <property type="entry name" value="HTH_LUXR_2"/>
    <property type="match status" value="1"/>
</dbReference>
<keyword evidence="1 3" id="KW-0597">Phosphoprotein</keyword>
<dbReference type="PROSITE" id="PS50110">
    <property type="entry name" value="RESPONSE_REGULATORY"/>
    <property type="match status" value="1"/>
</dbReference>
<evidence type="ECO:0000256" key="1">
    <source>
        <dbReference type="ARBA" id="ARBA00022553"/>
    </source>
</evidence>
<dbReference type="CDD" id="cd17535">
    <property type="entry name" value="REC_NarL-like"/>
    <property type="match status" value="1"/>
</dbReference>
<feature type="domain" description="Response regulatory" evidence="5">
    <location>
        <begin position="40"/>
        <end position="161"/>
    </location>
</feature>
<dbReference type="Pfam" id="PF00072">
    <property type="entry name" value="Response_reg"/>
    <property type="match status" value="1"/>
</dbReference>
<dbReference type="PROSITE" id="PS00622">
    <property type="entry name" value="HTH_LUXR_1"/>
    <property type="match status" value="1"/>
</dbReference>
<keyword evidence="2" id="KW-0238">DNA-binding</keyword>
<evidence type="ECO:0000259" key="5">
    <source>
        <dbReference type="PROSITE" id="PS50110"/>
    </source>
</evidence>
<gene>
    <name evidence="6" type="ORF">GCM10009564_08980</name>
</gene>
<dbReference type="PANTHER" id="PTHR43214">
    <property type="entry name" value="TWO-COMPONENT RESPONSE REGULATOR"/>
    <property type="match status" value="1"/>
</dbReference>
<dbReference type="Gene3D" id="3.40.50.2300">
    <property type="match status" value="1"/>
</dbReference>
<dbReference type="CDD" id="cd06170">
    <property type="entry name" value="LuxR_C_like"/>
    <property type="match status" value="1"/>
</dbReference>
<sequence>MRHIDSAGRYRRNGEFGLAVNSRCDRGVLCDVRERRSVVRVFLVDGYPVFRAGIRVGVRNESDMELTGEASTGEEALRMLEENPRMRPDVILADLQSSGMTEGDFLQAAGELSGGRPMRLLVLSGEETDESVITAMSAGAHGFLEKTTPWDELMRAIRLVAAGGVVFGPVVAARMRAYFSSVRDLRGQFAFPQLTSREREVLDLLARGWGNREIARNLFLSEKTVRNHVTHIFAKLQVHDRAMAVVRARRAGMGK</sequence>
<accession>A0ABN1SUD7</accession>
<feature type="modified residue" description="4-aspartylphosphate" evidence="3">
    <location>
        <position position="94"/>
    </location>
</feature>
<dbReference type="EMBL" id="BAAAHU010000005">
    <property type="protein sequence ID" value="GAA1005114.1"/>
    <property type="molecule type" value="Genomic_DNA"/>
</dbReference>
<dbReference type="InterPro" id="IPR058245">
    <property type="entry name" value="NreC/VraR/RcsB-like_REC"/>
</dbReference>
<dbReference type="PANTHER" id="PTHR43214:SF43">
    <property type="entry name" value="TWO-COMPONENT RESPONSE REGULATOR"/>
    <property type="match status" value="1"/>
</dbReference>
<feature type="domain" description="HTH luxR-type" evidence="4">
    <location>
        <begin position="187"/>
        <end position="252"/>
    </location>
</feature>
<reference evidence="6 7" key="1">
    <citation type="journal article" date="2019" name="Int. J. Syst. Evol. Microbiol.">
        <title>The Global Catalogue of Microorganisms (GCM) 10K type strain sequencing project: providing services to taxonomists for standard genome sequencing and annotation.</title>
        <authorList>
            <consortium name="The Broad Institute Genomics Platform"/>
            <consortium name="The Broad Institute Genome Sequencing Center for Infectious Disease"/>
            <person name="Wu L."/>
            <person name="Ma J."/>
        </authorList>
    </citation>
    <scope>NUCLEOTIDE SEQUENCE [LARGE SCALE GENOMIC DNA]</scope>
    <source>
        <strain evidence="6 7">JCM 11269</strain>
    </source>
</reference>
<evidence type="ECO:0000259" key="4">
    <source>
        <dbReference type="PROSITE" id="PS50043"/>
    </source>
</evidence>